<gene>
    <name evidence="1" type="ORF">RPERSI_LOCUS23639</name>
</gene>
<sequence length="69" mass="7697">KEISLEKYSFNIIQTSNSFFLTFTNTVITHQDLLTHIGFFQDTIAAVASSLNCLEKKIKEYSSGSSCKG</sequence>
<protein>
    <submittedName>
        <fullName evidence="1">13443_t:CDS:1</fullName>
    </submittedName>
</protein>
<evidence type="ECO:0000313" key="2">
    <source>
        <dbReference type="Proteomes" id="UP000789920"/>
    </source>
</evidence>
<evidence type="ECO:0000313" key="1">
    <source>
        <dbReference type="EMBL" id="CAG8812898.1"/>
    </source>
</evidence>
<keyword evidence="2" id="KW-1185">Reference proteome</keyword>
<feature type="non-terminal residue" evidence="1">
    <location>
        <position position="69"/>
    </location>
</feature>
<dbReference type="EMBL" id="CAJVQC010074241">
    <property type="protein sequence ID" value="CAG8812898.1"/>
    <property type="molecule type" value="Genomic_DNA"/>
</dbReference>
<reference evidence="1" key="1">
    <citation type="submission" date="2021-06" db="EMBL/GenBank/DDBJ databases">
        <authorList>
            <person name="Kallberg Y."/>
            <person name="Tangrot J."/>
            <person name="Rosling A."/>
        </authorList>
    </citation>
    <scope>NUCLEOTIDE SEQUENCE</scope>
    <source>
        <strain evidence="1">MA461A</strain>
    </source>
</reference>
<comment type="caution">
    <text evidence="1">The sequence shown here is derived from an EMBL/GenBank/DDBJ whole genome shotgun (WGS) entry which is preliminary data.</text>
</comment>
<dbReference type="Proteomes" id="UP000789920">
    <property type="component" value="Unassembled WGS sequence"/>
</dbReference>
<name>A0ACA9RWR1_9GLOM</name>
<accession>A0ACA9RWR1</accession>
<proteinExistence type="predicted"/>
<feature type="non-terminal residue" evidence="1">
    <location>
        <position position="1"/>
    </location>
</feature>
<organism evidence="1 2">
    <name type="scientific">Racocetra persica</name>
    <dbReference type="NCBI Taxonomy" id="160502"/>
    <lineage>
        <taxon>Eukaryota</taxon>
        <taxon>Fungi</taxon>
        <taxon>Fungi incertae sedis</taxon>
        <taxon>Mucoromycota</taxon>
        <taxon>Glomeromycotina</taxon>
        <taxon>Glomeromycetes</taxon>
        <taxon>Diversisporales</taxon>
        <taxon>Gigasporaceae</taxon>
        <taxon>Racocetra</taxon>
    </lineage>
</organism>